<dbReference type="AlphaFoldDB" id="A0A1B7X9B5"/>
<dbReference type="Proteomes" id="UP000091979">
    <property type="component" value="Unassembled WGS sequence"/>
</dbReference>
<keyword evidence="1" id="KW-0472">Membrane</keyword>
<sequence>MTINKTSALYRWTKFFAGLAIFWSFTYVLCPAITASSDDFTTMAKFIDDSGIETGEFFYTDIEVCGEADLGARSTFEHMPRSTNVAVK</sequence>
<evidence type="ECO:0000256" key="1">
    <source>
        <dbReference type="SAM" id="Phobius"/>
    </source>
</evidence>
<dbReference type="OrthoDB" id="5432504at2"/>
<evidence type="ECO:0000313" key="2">
    <source>
        <dbReference type="EMBL" id="OBQ45922.1"/>
    </source>
</evidence>
<keyword evidence="1" id="KW-1133">Transmembrane helix</keyword>
<dbReference type="EMBL" id="JXMS01000035">
    <property type="protein sequence ID" value="OBQ45922.1"/>
    <property type="molecule type" value="Genomic_DNA"/>
</dbReference>
<comment type="caution">
    <text evidence="2">The sequence shown here is derived from an EMBL/GenBank/DDBJ whole genome shotgun (WGS) entry which is preliminary data.</text>
</comment>
<gene>
    <name evidence="2" type="ORF">SP90_15360</name>
</gene>
<dbReference type="RefSeq" id="WP_066858341.1">
    <property type="nucleotide sequence ID" value="NZ_JXMS01000035.1"/>
</dbReference>
<name>A0A1B7X9B5_9BACT</name>
<proteinExistence type="predicted"/>
<evidence type="ECO:0000313" key="3">
    <source>
        <dbReference type="Proteomes" id="UP000091979"/>
    </source>
</evidence>
<protein>
    <submittedName>
        <fullName evidence="2">Uncharacterized protein</fullName>
    </submittedName>
</protein>
<keyword evidence="1" id="KW-0812">Transmembrane</keyword>
<keyword evidence="3" id="KW-1185">Reference proteome</keyword>
<reference evidence="2 3" key="1">
    <citation type="submission" date="2015-01" db="EMBL/GenBank/DDBJ databases">
        <title>Desulfovibrio sp. JC271 draft genome sequence.</title>
        <authorList>
            <person name="Shivani Y."/>
            <person name="Subhash Y."/>
            <person name="Sasikala C."/>
            <person name="Ramana C.V."/>
        </authorList>
    </citation>
    <scope>NUCLEOTIDE SEQUENCE [LARGE SCALE GENOMIC DNA]</scope>
    <source>
        <strain evidence="2 3">JC271</strain>
    </source>
</reference>
<accession>A0A1B7X9B5</accession>
<organism evidence="2 3">
    <name type="scientific">Halodesulfovibrio spirochaetisodalis</name>
    <dbReference type="NCBI Taxonomy" id="1560234"/>
    <lineage>
        <taxon>Bacteria</taxon>
        <taxon>Pseudomonadati</taxon>
        <taxon>Thermodesulfobacteriota</taxon>
        <taxon>Desulfovibrionia</taxon>
        <taxon>Desulfovibrionales</taxon>
        <taxon>Desulfovibrionaceae</taxon>
        <taxon>Halodesulfovibrio</taxon>
    </lineage>
</organism>
<dbReference type="PATRIC" id="fig|1560234.3.peg.2358"/>
<dbReference type="STRING" id="1560234.SP90_15360"/>
<feature type="transmembrane region" description="Helical" evidence="1">
    <location>
        <begin position="15"/>
        <end position="35"/>
    </location>
</feature>